<evidence type="ECO:0000313" key="3">
    <source>
        <dbReference type="Proteomes" id="UP001501725"/>
    </source>
</evidence>
<sequence length="193" mass="21603">MTARKPKPPAKPQVGRPRAFATPEDLLQGALDYFEWADANPWLKNEALKKPYQRPKLGKSGQPLKGQMEWVYMVQVPTQRPYSLAGFAVYHALNQQFILDLESRMKAQEKEGATEKARAEACEFLSVIAYVREAIATNQLEGASVGAYNANIIARLLGLVDKKDVTSDGESTNKGFYDLVRQLRMKKQEGGNQ</sequence>
<proteinExistence type="predicted"/>
<comment type="caution">
    <text evidence="2">The sequence shown here is derived from an EMBL/GenBank/DDBJ whole genome shotgun (WGS) entry which is preliminary data.</text>
</comment>
<reference evidence="3" key="1">
    <citation type="journal article" date="2019" name="Int. J. Syst. Evol. Microbiol.">
        <title>The Global Catalogue of Microorganisms (GCM) 10K type strain sequencing project: providing services to taxonomists for standard genome sequencing and annotation.</title>
        <authorList>
            <consortium name="The Broad Institute Genomics Platform"/>
            <consortium name="The Broad Institute Genome Sequencing Center for Infectious Disease"/>
            <person name="Wu L."/>
            <person name="Ma J."/>
        </authorList>
    </citation>
    <scope>NUCLEOTIDE SEQUENCE [LARGE SCALE GENOMIC DNA]</scope>
    <source>
        <strain evidence="3">JCM 17919</strain>
    </source>
</reference>
<gene>
    <name evidence="2" type="ORF">GCM10023184_18350</name>
</gene>
<organism evidence="2 3">
    <name type="scientific">Flaviaesturariibacter amylovorans</name>
    <dbReference type="NCBI Taxonomy" id="1084520"/>
    <lineage>
        <taxon>Bacteria</taxon>
        <taxon>Pseudomonadati</taxon>
        <taxon>Bacteroidota</taxon>
        <taxon>Chitinophagia</taxon>
        <taxon>Chitinophagales</taxon>
        <taxon>Chitinophagaceae</taxon>
        <taxon>Flaviaestuariibacter</taxon>
    </lineage>
</organism>
<keyword evidence="3" id="KW-1185">Reference proteome</keyword>
<dbReference type="RefSeq" id="WP_345255269.1">
    <property type="nucleotide sequence ID" value="NZ_BAABGY010000007.1"/>
</dbReference>
<feature type="region of interest" description="Disordered" evidence="1">
    <location>
        <begin position="1"/>
        <end position="20"/>
    </location>
</feature>
<dbReference type="Pfam" id="PF16677">
    <property type="entry name" value="GP3_package"/>
    <property type="match status" value="1"/>
</dbReference>
<dbReference type="Proteomes" id="UP001501725">
    <property type="component" value="Unassembled WGS sequence"/>
</dbReference>
<dbReference type="Gene3D" id="1.10.132.80">
    <property type="match status" value="1"/>
</dbReference>
<protein>
    <recommendedName>
        <fullName evidence="4">Terminase small subunit</fullName>
    </recommendedName>
</protein>
<dbReference type="EMBL" id="BAABGY010000007">
    <property type="protein sequence ID" value="GAA4328460.1"/>
    <property type="molecule type" value="Genomic_DNA"/>
</dbReference>
<evidence type="ECO:0000313" key="2">
    <source>
        <dbReference type="EMBL" id="GAA4328460.1"/>
    </source>
</evidence>
<dbReference type="InterPro" id="IPR032066">
    <property type="entry name" value="GP3_package"/>
</dbReference>
<name>A0ABP8GQC3_9BACT</name>
<evidence type="ECO:0000256" key="1">
    <source>
        <dbReference type="SAM" id="MobiDB-lite"/>
    </source>
</evidence>
<accession>A0ABP8GQC3</accession>
<evidence type="ECO:0008006" key="4">
    <source>
        <dbReference type="Google" id="ProtNLM"/>
    </source>
</evidence>